<gene>
    <name evidence="4" type="ORF">MSPICULIGERA_LOCUS8013</name>
</gene>
<dbReference type="InterPro" id="IPR050198">
    <property type="entry name" value="Non-receptor_tyrosine_kinases"/>
</dbReference>
<dbReference type="InterPro" id="IPR011009">
    <property type="entry name" value="Kinase-like_dom_sf"/>
</dbReference>
<proteinExistence type="predicted"/>
<dbReference type="GO" id="GO:0004713">
    <property type="term" value="F:protein tyrosine kinase activity"/>
    <property type="evidence" value="ECO:0007669"/>
    <property type="project" value="InterPro"/>
</dbReference>
<reference evidence="4" key="1">
    <citation type="submission" date="2023-06" db="EMBL/GenBank/DDBJ databases">
        <authorList>
            <person name="Delattre M."/>
        </authorList>
    </citation>
    <scope>NUCLEOTIDE SEQUENCE</scope>
    <source>
        <strain evidence="4">AF72</strain>
    </source>
</reference>
<accession>A0AA36CJQ7</accession>
<dbReference type="InterPro" id="IPR000719">
    <property type="entry name" value="Prot_kinase_dom"/>
</dbReference>
<dbReference type="InterPro" id="IPR020635">
    <property type="entry name" value="Tyr_kinase_cat_dom"/>
</dbReference>
<dbReference type="PRINTS" id="PR00109">
    <property type="entry name" value="TYRKINASE"/>
</dbReference>
<name>A0AA36CJQ7_9BILA</name>
<keyword evidence="5" id="KW-1185">Reference proteome</keyword>
<evidence type="ECO:0000256" key="2">
    <source>
        <dbReference type="ARBA" id="ARBA00022840"/>
    </source>
</evidence>
<evidence type="ECO:0000256" key="1">
    <source>
        <dbReference type="ARBA" id="ARBA00022741"/>
    </source>
</evidence>
<dbReference type="SMART" id="SM00219">
    <property type="entry name" value="TyrKc"/>
    <property type="match status" value="1"/>
</dbReference>
<feature type="non-terminal residue" evidence="4">
    <location>
        <position position="1"/>
    </location>
</feature>
<dbReference type="Pfam" id="PF07714">
    <property type="entry name" value="PK_Tyr_Ser-Thr"/>
    <property type="match status" value="1"/>
</dbReference>
<dbReference type="GO" id="GO:0005524">
    <property type="term" value="F:ATP binding"/>
    <property type="evidence" value="ECO:0007669"/>
    <property type="project" value="UniProtKB-KW"/>
</dbReference>
<dbReference type="InterPro" id="IPR001245">
    <property type="entry name" value="Ser-Thr/Tyr_kinase_cat_dom"/>
</dbReference>
<keyword evidence="2" id="KW-0067">ATP-binding</keyword>
<sequence>MDPHRRVPIRWLAPETLRNAIYTQKTDVFAYGIMCWEILNNGVEPYPGMTVAEVNVKVKEGYRMDLPPDMPPDVKQIIEVKCWSDNPNDRFTMKDISKALERILKVDRKKMEELTTKKGNSGENRTRITRH</sequence>
<evidence type="ECO:0000259" key="3">
    <source>
        <dbReference type="PROSITE" id="PS50011"/>
    </source>
</evidence>
<dbReference type="SUPFAM" id="SSF56112">
    <property type="entry name" value="Protein kinase-like (PK-like)"/>
    <property type="match status" value="1"/>
</dbReference>
<dbReference type="EMBL" id="CATQJA010002047">
    <property type="protein sequence ID" value="CAJ0569536.1"/>
    <property type="molecule type" value="Genomic_DNA"/>
</dbReference>
<dbReference type="Proteomes" id="UP001177023">
    <property type="component" value="Unassembled WGS sequence"/>
</dbReference>
<keyword evidence="1" id="KW-0547">Nucleotide-binding</keyword>
<dbReference type="PANTHER" id="PTHR24418">
    <property type="entry name" value="TYROSINE-PROTEIN KINASE"/>
    <property type="match status" value="1"/>
</dbReference>
<dbReference type="AlphaFoldDB" id="A0AA36CJQ7"/>
<evidence type="ECO:0000313" key="5">
    <source>
        <dbReference type="Proteomes" id="UP001177023"/>
    </source>
</evidence>
<organism evidence="4 5">
    <name type="scientific">Mesorhabditis spiculigera</name>
    <dbReference type="NCBI Taxonomy" id="96644"/>
    <lineage>
        <taxon>Eukaryota</taxon>
        <taxon>Metazoa</taxon>
        <taxon>Ecdysozoa</taxon>
        <taxon>Nematoda</taxon>
        <taxon>Chromadorea</taxon>
        <taxon>Rhabditida</taxon>
        <taxon>Rhabditina</taxon>
        <taxon>Rhabditomorpha</taxon>
        <taxon>Rhabditoidea</taxon>
        <taxon>Rhabditidae</taxon>
        <taxon>Mesorhabditinae</taxon>
        <taxon>Mesorhabditis</taxon>
    </lineage>
</organism>
<dbReference type="PROSITE" id="PS50011">
    <property type="entry name" value="PROTEIN_KINASE_DOM"/>
    <property type="match status" value="1"/>
</dbReference>
<feature type="domain" description="Protein kinase" evidence="3">
    <location>
        <begin position="1"/>
        <end position="104"/>
    </location>
</feature>
<evidence type="ECO:0000313" key="4">
    <source>
        <dbReference type="EMBL" id="CAJ0569536.1"/>
    </source>
</evidence>
<dbReference type="Gene3D" id="1.10.510.10">
    <property type="entry name" value="Transferase(Phosphotransferase) domain 1"/>
    <property type="match status" value="1"/>
</dbReference>
<comment type="caution">
    <text evidence="4">The sequence shown here is derived from an EMBL/GenBank/DDBJ whole genome shotgun (WGS) entry which is preliminary data.</text>
</comment>
<protein>
    <recommendedName>
        <fullName evidence="3">Protein kinase domain-containing protein</fullName>
    </recommendedName>
</protein>